<sequence>MPIQLKEGEPLLDQSSEERSHSPDPSVWSLKSDKSMKMPIQLKDGESLFDQSFQQESSDSAVPSVLSMKSDRSIQIPIHLNESPPRTLRLSKCKVTHEGVTALTKSLKSNPSHLKEVDLLENDLEESDLNVLSMTLDKPSKNSVH</sequence>
<evidence type="ECO:0000256" key="1">
    <source>
        <dbReference type="SAM" id="MobiDB-lite"/>
    </source>
</evidence>
<evidence type="ECO:0000313" key="2">
    <source>
        <dbReference type="EMBL" id="RXN31112.1"/>
    </source>
</evidence>
<organism evidence="2 3">
    <name type="scientific">Labeo rohita</name>
    <name type="common">Indian major carp</name>
    <name type="synonym">Cyprinus rohita</name>
    <dbReference type="NCBI Taxonomy" id="84645"/>
    <lineage>
        <taxon>Eukaryota</taxon>
        <taxon>Metazoa</taxon>
        <taxon>Chordata</taxon>
        <taxon>Craniata</taxon>
        <taxon>Vertebrata</taxon>
        <taxon>Euteleostomi</taxon>
        <taxon>Actinopterygii</taxon>
        <taxon>Neopterygii</taxon>
        <taxon>Teleostei</taxon>
        <taxon>Ostariophysi</taxon>
        <taxon>Cypriniformes</taxon>
        <taxon>Cyprinidae</taxon>
        <taxon>Labeoninae</taxon>
        <taxon>Labeonini</taxon>
        <taxon>Labeo</taxon>
    </lineage>
</organism>
<dbReference type="SUPFAM" id="SSF52047">
    <property type="entry name" value="RNI-like"/>
    <property type="match status" value="1"/>
</dbReference>
<protein>
    <submittedName>
        <fullName evidence="2">LRR and PYD domains-containing 3-like protein</fullName>
    </submittedName>
</protein>
<dbReference type="Proteomes" id="UP000290572">
    <property type="component" value="Unassembled WGS sequence"/>
</dbReference>
<feature type="region of interest" description="Disordered" evidence="1">
    <location>
        <begin position="1"/>
        <end position="35"/>
    </location>
</feature>
<dbReference type="STRING" id="84645.A0A498NGX7"/>
<gene>
    <name evidence="2" type="ORF">ROHU_004828</name>
</gene>
<accession>A0A498NGX7</accession>
<dbReference type="Gene3D" id="3.80.10.10">
    <property type="entry name" value="Ribonuclease Inhibitor"/>
    <property type="match status" value="1"/>
</dbReference>
<reference evidence="2 3" key="1">
    <citation type="submission" date="2018-03" db="EMBL/GenBank/DDBJ databases">
        <title>Draft genome sequence of Rohu Carp (Labeo rohita).</title>
        <authorList>
            <person name="Das P."/>
            <person name="Kushwaha B."/>
            <person name="Joshi C.G."/>
            <person name="Kumar D."/>
            <person name="Nagpure N.S."/>
            <person name="Sahoo L."/>
            <person name="Das S.P."/>
            <person name="Bit A."/>
            <person name="Patnaik S."/>
            <person name="Meher P.K."/>
            <person name="Jayasankar P."/>
            <person name="Koringa P.G."/>
            <person name="Patel N.V."/>
            <person name="Hinsu A.T."/>
            <person name="Kumar R."/>
            <person name="Pandey M."/>
            <person name="Agarwal S."/>
            <person name="Srivastava S."/>
            <person name="Singh M."/>
            <person name="Iquebal M.A."/>
            <person name="Jaiswal S."/>
            <person name="Angadi U.B."/>
            <person name="Kumar N."/>
            <person name="Raza M."/>
            <person name="Shah T.M."/>
            <person name="Rai A."/>
            <person name="Jena J.K."/>
        </authorList>
    </citation>
    <scope>NUCLEOTIDE SEQUENCE [LARGE SCALE GENOMIC DNA]</scope>
    <source>
        <strain evidence="2">DASCIFA01</strain>
        <tissue evidence="2">Testis</tissue>
    </source>
</reference>
<name>A0A498NGX7_LABRO</name>
<proteinExistence type="predicted"/>
<evidence type="ECO:0000313" key="3">
    <source>
        <dbReference type="Proteomes" id="UP000290572"/>
    </source>
</evidence>
<dbReference type="EMBL" id="QBIY01011513">
    <property type="protein sequence ID" value="RXN31112.1"/>
    <property type="molecule type" value="Genomic_DNA"/>
</dbReference>
<comment type="caution">
    <text evidence="2">The sequence shown here is derived from an EMBL/GenBank/DDBJ whole genome shotgun (WGS) entry which is preliminary data.</text>
</comment>
<keyword evidence="3" id="KW-1185">Reference proteome</keyword>
<dbReference type="AlphaFoldDB" id="A0A498NGX7"/>
<dbReference type="InterPro" id="IPR032675">
    <property type="entry name" value="LRR_dom_sf"/>
</dbReference>